<dbReference type="KEGG" id="mmes:MMSR116_11775"/>
<feature type="binding site" evidence="12">
    <location>
        <position position="250"/>
    </location>
    <ligand>
        <name>K(+)</name>
        <dbReference type="ChEBI" id="CHEBI:29103"/>
    </ligand>
</feature>
<dbReference type="AlphaFoldDB" id="A0A6B9FMR7"/>
<dbReference type="PROSITE" id="PS00584">
    <property type="entry name" value="PFKB_KINASES_2"/>
    <property type="match status" value="1"/>
</dbReference>
<evidence type="ECO:0000256" key="7">
    <source>
        <dbReference type="ARBA" id="ARBA00022777"/>
    </source>
</evidence>
<keyword evidence="5 12" id="KW-0479">Metal-binding</keyword>
<reference evidence="14 15" key="2">
    <citation type="journal article" date="2013" name="Genome Announc.">
        <title>Draft Genome Sequence of Methylobacterium mesophilicum Strain SR1.6/6, Isolated from Citrus sinensis.</title>
        <authorList>
            <person name="Marinho Almeida D."/>
            <person name="Dini-Andreote F."/>
            <person name="Camargo Neves A.A."/>
            <person name="Juca Ramos R.T."/>
            <person name="Andreote F.D."/>
            <person name="Carneiro A.R."/>
            <person name="Oliveira de Souza Lima A."/>
            <person name="Caracciolo Gomes de Sa P.H."/>
            <person name="Ribeiro Barbosa M.S."/>
            <person name="Araujo W.L."/>
            <person name="Silva A."/>
        </authorList>
    </citation>
    <scope>NUCLEOTIDE SEQUENCE [LARGE SCALE GENOMIC DNA]</scope>
    <source>
        <strain evidence="14 15">SR1.6/6</strain>
    </source>
</reference>
<feature type="binding site" evidence="12">
    <location>
        <begin position="38"/>
        <end position="42"/>
    </location>
    <ligand>
        <name>substrate</name>
    </ligand>
</feature>
<feature type="binding site" evidence="12">
    <location>
        <position position="138"/>
    </location>
    <ligand>
        <name>substrate</name>
    </ligand>
</feature>
<feature type="binding site" evidence="12">
    <location>
        <begin position="221"/>
        <end position="226"/>
    </location>
    <ligand>
        <name>ATP</name>
        <dbReference type="ChEBI" id="CHEBI:30616"/>
    </ligand>
</feature>
<dbReference type="GO" id="GO:0004747">
    <property type="term" value="F:ribokinase activity"/>
    <property type="evidence" value="ECO:0007669"/>
    <property type="project" value="UniProtKB-UniRule"/>
</dbReference>
<dbReference type="Gene3D" id="3.40.1190.20">
    <property type="match status" value="1"/>
</dbReference>
<feature type="binding site" evidence="12">
    <location>
        <position position="284"/>
    </location>
    <ligand>
        <name>K(+)</name>
        <dbReference type="ChEBI" id="CHEBI:29103"/>
    </ligand>
</feature>
<dbReference type="GO" id="GO:0005829">
    <property type="term" value="C:cytosol"/>
    <property type="evidence" value="ECO:0007669"/>
    <property type="project" value="TreeGrafter"/>
</dbReference>
<feature type="binding site" evidence="12">
    <location>
        <position position="289"/>
    </location>
    <ligand>
        <name>K(+)</name>
        <dbReference type="ChEBI" id="CHEBI:29103"/>
    </ligand>
</feature>
<keyword evidence="6 12" id="KW-0547">Nucleotide-binding</keyword>
<dbReference type="SUPFAM" id="SSF53613">
    <property type="entry name" value="Ribokinase-like"/>
    <property type="match status" value="1"/>
</dbReference>
<evidence type="ECO:0000313" key="15">
    <source>
        <dbReference type="Proteomes" id="UP000012488"/>
    </source>
</evidence>
<dbReference type="EC" id="2.7.1.15" evidence="2 12"/>
<dbReference type="InterPro" id="IPR002139">
    <property type="entry name" value="Ribo/fructo_kinase"/>
</dbReference>
<evidence type="ECO:0000256" key="4">
    <source>
        <dbReference type="ARBA" id="ARBA00022679"/>
    </source>
</evidence>
<keyword evidence="9 12" id="KW-0460">Magnesium</keyword>
<dbReference type="HAMAP" id="MF_01987">
    <property type="entry name" value="Ribokinase"/>
    <property type="match status" value="1"/>
</dbReference>
<feature type="binding site" evidence="12">
    <location>
        <position position="248"/>
    </location>
    <ligand>
        <name>K(+)</name>
        <dbReference type="ChEBI" id="CHEBI:29103"/>
    </ligand>
</feature>
<evidence type="ECO:0000256" key="9">
    <source>
        <dbReference type="ARBA" id="ARBA00022842"/>
    </source>
</evidence>
<comment type="similarity">
    <text evidence="12">Belongs to the carbohydrate kinase PfkB family. Ribokinase subfamily.</text>
</comment>
<evidence type="ECO:0000256" key="11">
    <source>
        <dbReference type="ARBA" id="ARBA00023277"/>
    </source>
</evidence>
<comment type="function">
    <text evidence="12">Catalyzes the phosphorylation of ribose at O-5 in a reaction requiring ATP and magnesium. The resulting D-ribose-5-phosphate can then be used either for sythesis of nucleotides, histidine, and tryptophan, or as a component of the pentose phosphate pathway.</text>
</comment>
<sequence>MQVFVVGSVVVACSVKVTRLPLAGESLSGSAFLAEPGGKGFNLALALSRLGIGVDGIFSVGEDMFSSLISSTFAQVGYTSEMLVHREGSTGAGVAFVDPAGENCLAVCLGANNALTAADVRAFAPRLHRSDLVAATFESPDAPIEAAFALARAREIKTLLNPSPYRPIAPSILAQTSILVVNAVEANALGLGAASQSDGALQATPAIERLLGGGLELLIVTLGSRGAVAFRKQARPFHQSAFEVAAVDTVGAGDAFSAGLIAGLLADKPLEDALQGAAACGALTTLHFGAFGSFPSARTLAAFVERNAPKT</sequence>
<organism evidence="14 15">
    <name type="scientific">Methylobacterium mesophilicum SR1.6/6</name>
    <dbReference type="NCBI Taxonomy" id="908290"/>
    <lineage>
        <taxon>Bacteria</taxon>
        <taxon>Pseudomonadati</taxon>
        <taxon>Pseudomonadota</taxon>
        <taxon>Alphaproteobacteria</taxon>
        <taxon>Hyphomicrobiales</taxon>
        <taxon>Methylobacteriaceae</taxon>
        <taxon>Methylobacterium</taxon>
    </lineage>
</organism>
<keyword evidence="10 12" id="KW-0630">Potassium</keyword>
<evidence type="ECO:0000256" key="3">
    <source>
        <dbReference type="ARBA" id="ARBA00016943"/>
    </source>
</evidence>
<keyword evidence="11 12" id="KW-0119">Carbohydrate metabolism</keyword>
<comment type="caution">
    <text evidence="12">Lacks conserved residue(s) required for the propagation of feature annotation.</text>
</comment>
<comment type="activity regulation">
    <text evidence="12">Activated by a monovalent cation that binds near, but not in, the active site. The most likely occupant of the site in vivo is potassium. Ion binding induces a conformational change that may alter substrate affinity.</text>
</comment>
<keyword evidence="8 12" id="KW-0067">ATP-binding</keyword>
<dbReference type="PRINTS" id="PR00990">
    <property type="entry name" value="RIBOKINASE"/>
</dbReference>
<comment type="cofactor">
    <cofactor evidence="12">
        <name>Mg(2+)</name>
        <dbReference type="ChEBI" id="CHEBI:18420"/>
    </cofactor>
    <text evidence="12">Requires a divalent cation, most likely magnesium in vivo, as an electrophilic catalyst to aid phosphoryl group transfer. It is the chelate of the metal and the nucleotide that is the actual substrate.</text>
</comment>
<dbReference type="PANTHER" id="PTHR10584:SF166">
    <property type="entry name" value="RIBOKINASE"/>
    <property type="match status" value="1"/>
</dbReference>
<dbReference type="InterPro" id="IPR011611">
    <property type="entry name" value="PfkB_dom"/>
</dbReference>
<protein>
    <recommendedName>
        <fullName evidence="3 12">Ribokinase</fullName>
        <shortName evidence="12">RK</shortName>
        <ecNumber evidence="2 12">2.7.1.15</ecNumber>
    </recommendedName>
</protein>
<evidence type="ECO:0000313" key="14">
    <source>
        <dbReference type="EMBL" id="QGY02474.1"/>
    </source>
</evidence>
<accession>A0A6B9FMR7</accession>
<feature type="binding site" evidence="12">
    <location>
        <position position="254"/>
    </location>
    <ligand>
        <name>substrate</name>
    </ligand>
</feature>
<comment type="similarity">
    <text evidence="1">Belongs to the carbohydrate kinase pfkB family.</text>
</comment>
<evidence type="ECO:0000259" key="13">
    <source>
        <dbReference type="Pfam" id="PF00294"/>
    </source>
</evidence>
<evidence type="ECO:0000256" key="2">
    <source>
        <dbReference type="ARBA" id="ARBA00012035"/>
    </source>
</evidence>
<evidence type="ECO:0000256" key="1">
    <source>
        <dbReference type="ARBA" id="ARBA00005380"/>
    </source>
</evidence>
<comment type="subunit">
    <text evidence="12">Homodimer.</text>
</comment>
<evidence type="ECO:0000256" key="5">
    <source>
        <dbReference type="ARBA" id="ARBA00022723"/>
    </source>
</evidence>
<dbReference type="EMBL" id="CP043538">
    <property type="protein sequence ID" value="QGY02474.1"/>
    <property type="molecule type" value="Genomic_DNA"/>
</dbReference>
<dbReference type="PANTHER" id="PTHR10584">
    <property type="entry name" value="SUGAR KINASE"/>
    <property type="match status" value="1"/>
</dbReference>
<keyword evidence="7 12" id="KW-0418">Kinase</keyword>
<dbReference type="GO" id="GO:0005524">
    <property type="term" value="F:ATP binding"/>
    <property type="evidence" value="ECO:0007669"/>
    <property type="project" value="UniProtKB-UniRule"/>
</dbReference>
<feature type="binding site" evidence="12">
    <location>
        <position position="287"/>
    </location>
    <ligand>
        <name>K(+)</name>
        <dbReference type="ChEBI" id="CHEBI:29103"/>
    </ligand>
</feature>
<comment type="pathway">
    <text evidence="12">Carbohydrate metabolism; D-ribose degradation; D-ribose 5-phosphate from beta-D-ribopyranose: step 2/2.</text>
</comment>
<feature type="binding site" evidence="12">
    <location>
        <position position="182"/>
    </location>
    <ligand>
        <name>ATP</name>
        <dbReference type="ChEBI" id="CHEBI:30616"/>
    </ligand>
</feature>
<name>A0A6B9FMR7_9HYPH</name>
<evidence type="ECO:0000256" key="12">
    <source>
        <dbReference type="HAMAP-Rule" id="MF_01987"/>
    </source>
</evidence>
<evidence type="ECO:0000256" key="6">
    <source>
        <dbReference type="ARBA" id="ARBA00022741"/>
    </source>
</evidence>
<dbReference type="OrthoDB" id="9813569at2"/>
<keyword evidence="4 12" id="KW-0808">Transferase</keyword>
<keyword evidence="12" id="KW-0963">Cytoplasm</keyword>
<feature type="domain" description="Carbohydrate kinase PfkB" evidence="13">
    <location>
        <begin position="3"/>
        <end position="294"/>
    </location>
</feature>
<dbReference type="UniPathway" id="UPA00916">
    <property type="reaction ID" value="UER00889"/>
</dbReference>
<comment type="catalytic activity">
    <reaction evidence="12">
        <text>D-ribose + ATP = D-ribose 5-phosphate + ADP + H(+)</text>
        <dbReference type="Rhea" id="RHEA:13697"/>
        <dbReference type="ChEBI" id="CHEBI:15378"/>
        <dbReference type="ChEBI" id="CHEBI:30616"/>
        <dbReference type="ChEBI" id="CHEBI:47013"/>
        <dbReference type="ChEBI" id="CHEBI:78346"/>
        <dbReference type="ChEBI" id="CHEBI:456216"/>
        <dbReference type="EC" id="2.7.1.15"/>
    </reaction>
</comment>
<feature type="active site" description="Proton acceptor" evidence="12">
    <location>
        <position position="254"/>
    </location>
</feature>
<gene>
    <name evidence="12" type="primary">rbsK</name>
    <name evidence="14" type="ORF">MMSR116_11775</name>
</gene>
<dbReference type="RefSeq" id="WP_010682991.1">
    <property type="nucleotide sequence ID" value="NZ_CP043538.1"/>
</dbReference>
<dbReference type="InterPro" id="IPR029056">
    <property type="entry name" value="Ribokinase-like"/>
</dbReference>
<reference evidence="14 15" key="1">
    <citation type="journal article" date="2012" name="Genet. Mol. Biol.">
        <title>Analysis of 16S rRNA and mxaF genes revealing insights into Methylobacterium niche-specific plant association.</title>
        <authorList>
            <person name="Dourado M.N."/>
            <person name="Andreote F.D."/>
            <person name="Dini-Andreote F."/>
            <person name="Conti R."/>
            <person name="Araujo J.M."/>
            <person name="Araujo W.L."/>
        </authorList>
    </citation>
    <scope>NUCLEOTIDE SEQUENCE [LARGE SCALE GENOMIC DNA]</scope>
    <source>
        <strain evidence="14 15">SR1.6/6</strain>
    </source>
</reference>
<evidence type="ECO:0000256" key="8">
    <source>
        <dbReference type="ARBA" id="ARBA00022840"/>
    </source>
</evidence>
<feature type="binding site" evidence="12">
    <location>
        <begin position="253"/>
        <end position="254"/>
    </location>
    <ligand>
        <name>ATP</name>
        <dbReference type="ChEBI" id="CHEBI:30616"/>
    </ligand>
</feature>
<evidence type="ECO:0000256" key="10">
    <source>
        <dbReference type="ARBA" id="ARBA00022958"/>
    </source>
</evidence>
<dbReference type="Proteomes" id="UP000012488">
    <property type="component" value="Chromosome"/>
</dbReference>
<feature type="binding site" evidence="12">
    <location>
        <position position="293"/>
    </location>
    <ligand>
        <name>K(+)</name>
        <dbReference type="ChEBI" id="CHEBI:29103"/>
    </ligand>
</feature>
<dbReference type="InterPro" id="IPR002173">
    <property type="entry name" value="Carboh/pur_kinase_PfkB_CS"/>
</dbReference>
<proteinExistence type="inferred from homology"/>
<dbReference type="GO" id="GO:0019303">
    <property type="term" value="P:D-ribose catabolic process"/>
    <property type="evidence" value="ECO:0007669"/>
    <property type="project" value="UniProtKB-UniRule"/>
</dbReference>
<dbReference type="Pfam" id="PF00294">
    <property type="entry name" value="PfkB"/>
    <property type="match status" value="1"/>
</dbReference>
<comment type="subcellular location">
    <subcellularLocation>
        <location evidence="12">Cytoplasm</location>
    </subcellularLocation>
</comment>
<dbReference type="GO" id="GO:0046872">
    <property type="term" value="F:metal ion binding"/>
    <property type="evidence" value="ECO:0007669"/>
    <property type="project" value="UniProtKB-KW"/>
</dbReference>
<dbReference type="InterPro" id="IPR011877">
    <property type="entry name" value="Ribokinase"/>
</dbReference>